<dbReference type="InterPro" id="IPR004843">
    <property type="entry name" value="Calcineurin-like_PHP"/>
</dbReference>
<dbReference type="InterPro" id="IPR029052">
    <property type="entry name" value="Metallo-depent_PP-like"/>
</dbReference>
<dbReference type="PANTHER" id="PTHR12905">
    <property type="entry name" value="METALLOPHOSPHOESTERASE"/>
    <property type="match status" value="1"/>
</dbReference>
<feature type="region of interest" description="Disordered" evidence="1">
    <location>
        <begin position="251"/>
        <end position="343"/>
    </location>
</feature>
<comment type="caution">
    <text evidence="3">The sequence shown here is derived from an EMBL/GenBank/DDBJ whole genome shotgun (WGS) entry which is preliminary data.</text>
</comment>
<proteinExistence type="predicted"/>
<evidence type="ECO:0000259" key="2">
    <source>
        <dbReference type="Pfam" id="PF00149"/>
    </source>
</evidence>
<feature type="compositionally biased region" description="Low complexity" evidence="1">
    <location>
        <begin position="316"/>
        <end position="327"/>
    </location>
</feature>
<sequence>MIPTRILIISDTHAQLPLPAKEMSPVPFHHPLPSADVLIHCGDLTLNGKLSQHEAAVELLTSATADLKIVVPGNHDITLDRDYYRRFPDKHADYGPYSEQTLDGIRELYTSPQAKEAGIRYLEEGVAGFELRNGARLTVYASAYQPAFCNWAFGYPRSIDRFNLRQEGGGEPENPVPDHGDIDIMITHGPPKGILDKVWRGEDVGGQNVGCKHLRYAVERCRPRIHCFGHIHEAWGAVMKRWDAGDVVGPEQVCTTGDPPSSTFAGDGTGRWEDKPKNGSAAKSVAGLGPLHSTTTESRRQPKKVQEEGEPEILPSVSNLAASSKSSPIPPYHPSTNPSSYYMYPHQLQQHNNAGETLLLPDPYDDQVRRKCMAVDGGGLNFGRETLFVNASIVNLRYRPMNAPWVVDVMLPEAAEGGGRRH</sequence>
<dbReference type="OrthoDB" id="630188at2759"/>
<dbReference type="Pfam" id="PF00149">
    <property type="entry name" value="Metallophos"/>
    <property type="match status" value="1"/>
</dbReference>
<dbReference type="SUPFAM" id="SSF56300">
    <property type="entry name" value="Metallo-dependent phosphatases"/>
    <property type="match status" value="1"/>
</dbReference>
<dbReference type="EMBL" id="AMGX01000011">
    <property type="protein sequence ID" value="EXJ69544.1"/>
    <property type="molecule type" value="Genomic_DNA"/>
</dbReference>
<evidence type="ECO:0000256" key="1">
    <source>
        <dbReference type="SAM" id="MobiDB-lite"/>
    </source>
</evidence>
<dbReference type="GeneID" id="19192286"/>
<dbReference type="RefSeq" id="XP_007746359.1">
    <property type="nucleotide sequence ID" value="XM_007748169.1"/>
</dbReference>
<feature type="compositionally biased region" description="Basic and acidic residues" evidence="1">
    <location>
        <begin position="297"/>
        <end position="307"/>
    </location>
</feature>
<reference evidence="3 4" key="1">
    <citation type="submission" date="2013-03" db="EMBL/GenBank/DDBJ databases">
        <title>The Genome Sequence of Cladophialophora psammophila CBS 110553.</title>
        <authorList>
            <consortium name="The Broad Institute Genomics Platform"/>
            <person name="Cuomo C."/>
            <person name="de Hoog S."/>
            <person name="Gorbushina A."/>
            <person name="Walker B."/>
            <person name="Young S.K."/>
            <person name="Zeng Q."/>
            <person name="Gargeya S."/>
            <person name="Fitzgerald M."/>
            <person name="Haas B."/>
            <person name="Abouelleil A."/>
            <person name="Allen A.W."/>
            <person name="Alvarado L."/>
            <person name="Arachchi H.M."/>
            <person name="Berlin A.M."/>
            <person name="Chapman S.B."/>
            <person name="Gainer-Dewar J."/>
            <person name="Goldberg J."/>
            <person name="Griggs A."/>
            <person name="Gujja S."/>
            <person name="Hansen M."/>
            <person name="Howarth C."/>
            <person name="Imamovic A."/>
            <person name="Ireland A."/>
            <person name="Larimer J."/>
            <person name="McCowan C."/>
            <person name="Murphy C."/>
            <person name="Pearson M."/>
            <person name="Poon T.W."/>
            <person name="Priest M."/>
            <person name="Roberts A."/>
            <person name="Saif S."/>
            <person name="Shea T."/>
            <person name="Sisk P."/>
            <person name="Sykes S."/>
            <person name="Wortman J."/>
            <person name="Nusbaum C."/>
            <person name="Birren B."/>
        </authorList>
    </citation>
    <scope>NUCLEOTIDE SEQUENCE [LARGE SCALE GENOMIC DNA]</scope>
    <source>
        <strain evidence="3 4">CBS 110553</strain>
    </source>
</reference>
<dbReference type="PANTHER" id="PTHR12905:SF0">
    <property type="entry name" value="CALCINEURIN-LIKE PHOSPHOESTERASE DOMAIN-CONTAINING PROTEIN"/>
    <property type="match status" value="1"/>
</dbReference>
<dbReference type="HOGENOM" id="CLU_041441_2_1_1"/>
<feature type="domain" description="Calcineurin-like phosphoesterase" evidence="2">
    <location>
        <begin position="5"/>
        <end position="233"/>
    </location>
</feature>
<dbReference type="eggNOG" id="KOG3947">
    <property type="taxonomic scope" value="Eukaryota"/>
</dbReference>
<organism evidence="3 4">
    <name type="scientific">Cladophialophora psammophila CBS 110553</name>
    <dbReference type="NCBI Taxonomy" id="1182543"/>
    <lineage>
        <taxon>Eukaryota</taxon>
        <taxon>Fungi</taxon>
        <taxon>Dikarya</taxon>
        <taxon>Ascomycota</taxon>
        <taxon>Pezizomycotina</taxon>
        <taxon>Eurotiomycetes</taxon>
        <taxon>Chaetothyriomycetidae</taxon>
        <taxon>Chaetothyriales</taxon>
        <taxon>Herpotrichiellaceae</taxon>
        <taxon>Cladophialophora</taxon>
    </lineage>
</organism>
<dbReference type="Proteomes" id="UP000019471">
    <property type="component" value="Unassembled WGS sequence"/>
</dbReference>
<evidence type="ECO:0000313" key="3">
    <source>
        <dbReference type="EMBL" id="EXJ69544.1"/>
    </source>
</evidence>
<dbReference type="Gene3D" id="3.60.21.10">
    <property type="match status" value="1"/>
</dbReference>
<dbReference type="AlphaFoldDB" id="W9XGQ2"/>
<accession>W9XGQ2</accession>
<keyword evidence="4" id="KW-1185">Reference proteome</keyword>
<dbReference type="CDD" id="cd07379">
    <property type="entry name" value="MPP_239FB"/>
    <property type="match status" value="1"/>
</dbReference>
<name>W9XGQ2_9EURO</name>
<gene>
    <name evidence="3" type="ORF">A1O5_07580</name>
</gene>
<dbReference type="InterPro" id="IPR051693">
    <property type="entry name" value="UPF0046_metallophosphoest"/>
</dbReference>
<evidence type="ECO:0000313" key="4">
    <source>
        <dbReference type="Proteomes" id="UP000019471"/>
    </source>
</evidence>
<protein>
    <recommendedName>
        <fullName evidence="2">Calcineurin-like phosphoesterase domain-containing protein</fullName>
    </recommendedName>
</protein>
<feature type="compositionally biased region" description="Polar residues" evidence="1">
    <location>
        <begin position="253"/>
        <end position="264"/>
    </location>
</feature>
<dbReference type="GO" id="GO:0016787">
    <property type="term" value="F:hydrolase activity"/>
    <property type="evidence" value="ECO:0007669"/>
    <property type="project" value="InterPro"/>
</dbReference>